<dbReference type="NCBIfam" id="TIGR00634">
    <property type="entry name" value="recN"/>
    <property type="match status" value="1"/>
</dbReference>
<evidence type="ECO:0000313" key="11">
    <source>
        <dbReference type="EMBL" id="NEN25501.1"/>
    </source>
</evidence>
<gene>
    <name evidence="11" type="primary">recN</name>
    <name evidence="11" type="ORF">G3O08_18575</name>
</gene>
<evidence type="ECO:0000256" key="3">
    <source>
        <dbReference type="ARBA" id="ARBA00021315"/>
    </source>
</evidence>
<evidence type="ECO:0000256" key="9">
    <source>
        <dbReference type="PIRNR" id="PIRNR003128"/>
    </source>
</evidence>
<sequence length="552" mass="61064">MLQHLSIKHYALIENLEIDFDKALNILTGETGSGKSIILGALGLIIGERAETRVVQEGKKKCVVEASFNISGMGLESQFKAADLDFEQVSIIRREILSTGKSRAFVNDTPVTLSVLKELSLHLLDIHSQHQTIQINDPKFQLNVLDRYADTFAERASYRSVFSTYTAKQKELAHALEMRRDSVNEADFIRFQVQELRTANLDKIDEETFEEEYNTLANAEEITQTLSATVDLLNNGENPVIASLNAARELLGRISSISKSYAEIAERLKSSIIEIDDIAGEVENTLSGIEANPARLGALEELRATVFRLEQKHNVDGLPALKAKRDDLEAKLSKTDSLDEDIEQIEKALAKIYIDLKDAGAKLTAKRAKNLKKFSSEIEKVLGGLNMKSATLVMDMWQTDEPNTDGFDKLTMLFSANAGRKPEPLKMVASGGELSRLMLAIKKLYAIRSDGKTIIFDEIDTGVSGEVANSMGSIMKEMASEMQIICITHLPQIASKGVAHYKVFKTEANAVVKTEIERLNNEERIVEIAQMLSGANTSDAALANARELLELN</sequence>
<dbReference type="InterPro" id="IPR003395">
    <property type="entry name" value="RecF/RecN/SMC_N"/>
</dbReference>
<dbReference type="RefSeq" id="WP_163286956.1">
    <property type="nucleotide sequence ID" value="NZ_JAAGVY010000056.1"/>
</dbReference>
<accession>A0A7K3WWS1</accession>
<dbReference type="AlphaFoldDB" id="A0A7K3WWS1"/>
<evidence type="ECO:0000256" key="8">
    <source>
        <dbReference type="ARBA" id="ARBA00033408"/>
    </source>
</evidence>
<dbReference type="PANTHER" id="PTHR11059:SF0">
    <property type="entry name" value="DNA REPAIR PROTEIN RECN"/>
    <property type="match status" value="1"/>
</dbReference>
<dbReference type="Gene3D" id="3.40.50.300">
    <property type="entry name" value="P-loop containing nucleotide triphosphate hydrolases"/>
    <property type="match status" value="2"/>
</dbReference>
<evidence type="ECO:0000256" key="4">
    <source>
        <dbReference type="ARBA" id="ARBA00022741"/>
    </source>
</evidence>
<evidence type="ECO:0000256" key="6">
    <source>
        <dbReference type="ARBA" id="ARBA00022840"/>
    </source>
</evidence>
<comment type="caution">
    <text evidence="11">The sequence shown here is derived from an EMBL/GenBank/DDBJ whole genome shotgun (WGS) entry which is preliminary data.</text>
</comment>
<dbReference type="PIRSF" id="PIRSF003128">
    <property type="entry name" value="RecN"/>
    <property type="match status" value="1"/>
</dbReference>
<organism evidence="11 12">
    <name type="scientific">Cryomorpha ignava</name>
    <dbReference type="NCBI Taxonomy" id="101383"/>
    <lineage>
        <taxon>Bacteria</taxon>
        <taxon>Pseudomonadati</taxon>
        <taxon>Bacteroidota</taxon>
        <taxon>Flavobacteriia</taxon>
        <taxon>Flavobacteriales</taxon>
        <taxon>Cryomorphaceae</taxon>
        <taxon>Cryomorpha</taxon>
    </lineage>
</organism>
<keyword evidence="12" id="KW-1185">Reference proteome</keyword>
<dbReference type="GO" id="GO:0005524">
    <property type="term" value="F:ATP binding"/>
    <property type="evidence" value="ECO:0007669"/>
    <property type="project" value="UniProtKB-KW"/>
</dbReference>
<dbReference type="CDD" id="cd03241">
    <property type="entry name" value="ABC_RecN"/>
    <property type="match status" value="2"/>
</dbReference>
<evidence type="ECO:0000259" key="10">
    <source>
        <dbReference type="Pfam" id="PF02463"/>
    </source>
</evidence>
<dbReference type="InterPro" id="IPR027417">
    <property type="entry name" value="P-loop_NTPase"/>
</dbReference>
<evidence type="ECO:0000256" key="2">
    <source>
        <dbReference type="ARBA" id="ARBA00009441"/>
    </source>
</evidence>
<keyword evidence="4" id="KW-0547">Nucleotide-binding</keyword>
<dbReference type="InterPro" id="IPR004604">
    <property type="entry name" value="DNA_recomb/repair_RecN"/>
</dbReference>
<keyword evidence="5 9" id="KW-0227">DNA damage</keyword>
<proteinExistence type="inferred from homology"/>
<dbReference type="GO" id="GO:0009432">
    <property type="term" value="P:SOS response"/>
    <property type="evidence" value="ECO:0007669"/>
    <property type="project" value="TreeGrafter"/>
</dbReference>
<dbReference type="Proteomes" id="UP000486602">
    <property type="component" value="Unassembled WGS sequence"/>
</dbReference>
<protein>
    <recommendedName>
        <fullName evidence="3 9">DNA repair protein RecN</fullName>
    </recommendedName>
    <alternativeName>
        <fullName evidence="8 9">Recombination protein N</fullName>
    </alternativeName>
</protein>
<dbReference type="GO" id="GO:0006310">
    <property type="term" value="P:DNA recombination"/>
    <property type="evidence" value="ECO:0007669"/>
    <property type="project" value="InterPro"/>
</dbReference>
<dbReference type="SUPFAM" id="SSF52540">
    <property type="entry name" value="P-loop containing nucleoside triphosphate hydrolases"/>
    <property type="match status" value="2"/>
</dbReference>
<evidence type="ECO:0000256" key="1">
    <source>
        <dbReference type="ARBA" id="ARBA00003618"/>
    </source>
</evidence>
<name>A0A7K3WWS1_9FLAO</name>
<comment type="function">
    <text evidence="1 9">May be involved in recombinational repair of damaged DNA.</text>
</comment>
<keyword evidence="6" id="KW-0067">ATP-binding</keyword>
<evidence type="ECO:0000256" key="5">
    <source>
        <dbReference type="ARBA" id="ARBA00022763"/>
    </source>
</evidence>
<evidence type="ECO:0000256" key="7">
    <source>
        <dbReference type="ARBA" id="ARBA00023204"/>
    </source>
</evidence>
<comment type="similarity">
    <text evidence="2 9">Belongs to the RecN family.</text>
</comment>
<keyword evidence="7 9" id="KW-0234">DNA repair</keyword>
<evidence type="ECO:0000313" key="12">
    <source>
        <dbReference type="Proteomes" id="UP000486602"/>
    </source>
</evidence>
<dbReference type="Pfam" id="PF02463">
    <property type="entry name" value="SMC_N"/>
    <property type="match status" value="1"/>
</dbReference>
<dbReference type="EMBL" id="JAAGVY010000056">
    <property type="protein sequence ID" value="NEN25501.1"/>
    <property type="molecule type" value="Genomic_DNA"/>
</dbReference>
<feature type="domain" description="RecF/RecN/SMC N-terminal" evidence="10">
    <location>
        <begin position="2"/>
        <end position="508"/>
    </location>
</feature>
<reference evidence="11 12" key="1">
    <citation type="submission" date="2020-02" db="EMBL/GenBank/DDBJ databases">
        <title>Out from the shadows clarifying the taxonomy of the family Cryomorphaceae and related taxa by utilizing the GTDB taxonomic framework.</title>
        <authorList>
            <person name="Bowman J.P."/>
        </authorList>
    </citation>
    <scope>NUCLEOTIDE SEQUENCE [LARGE SCALE GENOMIC DNA]</scope>
    <source>
        <strain evidence="11 12">QSSC 1-22</strain>
    </source>
</reference>
<dbReference type="PANTHER" id="PTHR11059">
    <property type="entry name" value="DNA REPAIR PROTEIN RECN"/>
    <property type="match status" value="1"/>
</dbReference>
<dbReference type="GO" id="GO:0043590">
    <property type="term" value="C:bacterial nucleoid"/>
    <property type="evidence" value="ECO:0007669"/>
    <property type="project" value="TreeGrafter"/>
</dbReference>
<dbReference type="GO" id="GO:0006281">
    <property type="term" value="P:DNA repair"/>
    <property type="evidence" value="ECO:0007669"/>
    <property type="project" value="UniProtKB-KW"/>
</dbReference>